<dbReference type="PROSITE" id="PS00775">
    <property type="entry name" value="GLYCOSYL_HYDROL_F3"/>
    <property type="match status" value="1"/>
</dbReference>
<keyword evidence="7" id="KW-0732">Signal</keyword>
<gene>
    <name evidence="10" type="ORF">HDA35_005718</name>
</gene>
<dbReference type="InterPro" id="IPR036962">
    <property type="entry name" value="Glyco_hydro_3_N_sf"/>
</dbReference>
<dbReference type="EMBL" id="JACCCQ010000001">
    <property type="protein sequence ID" value="NYF59887.1"/>
    <property type="molecule type" value="Genomic_DNA"/>
</dbReference>
<feature type="domain" description="Glycoside hydrolase family 3 C-terminal" evidence="9">
    <location>
        <begin position="434"/>
        <end position="605"/>
    </location>
</feature>
<dbReference type="PANTHER" id="PTHR30480:SF13">
    <property type="entry name" value="BETA-HEXOSAMINIDASE"/>
    <property type="match status" value="1"/>
</dbReference>
<comment type="caution">
    <text evidence="10">The sequence shown here is derived from an EMBL/GenBank/DDBJ whole genome shotgun (WGS) entry which is preliminary data.</text>
</comment>
<dbReference type="InterPro" id="IPR001764">
    <property type="entry name" value="Glyco_hydro_3_N"/>
</dbReference>
<evidence type="ECO:0000259" key="9">
    <source>
        <dbReference type="Pfam" id="PF01915"/>
    </source>
</evidence>
<evidence type="ECO:0000256" key="6">
    <source>
        <dbReference type="RuleBase" id="RU361161"/>
    </source>
</evidence>
<evidence type="ECO:0000313" key="11">
    <source>
        <dbReference type="Proteomes" id="UP000631553"/>
    </source>
</evidence>
<dbReference type="EC" id="3.2.1.52" evidence="3"/>
<dbReference type="Proteomes" id="UP000631553">
    <property type="component" value="Unassembled WGS sequence"/>
</dbReference>
<feature type="domain" description="Glycoside hydrolase family 3 N-terminal" evidence="8">
    <location>
        <begin position="52"/>
        <end position="390"/>
    </location>
</feature>
<dbReference type="RefSeq" id="WP_179805494.1">
    <property type="nucleotide sequence ID" value="NZ_JACCCQ010000001.1"/>
</dbReference>
<dbReference type="GO" id="GO:0004563">
    <property type="term" value="F:beta-N-acetylhexosaminidase activity"/>
    <property type="evidence" value="ECO:0007669"/>
    <property type="project" value="UniProtKB-EC"/>
</dbReference>
<dbReference type="SUPFAM" id="SSF51445">
    <property type="entry name" value="(Trans)glycosidases"/>
    <property type="match status" value="1"/>
</dbReference>
<feature type="signal peptide" evidence="7">
    <location>
        <begin position="1"/>
        <end position="26"/>
    </location>
</feature>
<dbReference type="InterPro" id="IPR050226">
    <property type="entry name" value="NagZ_Beta-hexosaminidase"/>
</dbReference>
<evidence type="ECO:0000256" key="5">
    <source>
        <dbReference type="ARBA" id="ARBA00023295"/>
    </source>
</evidence>
<keyword evidence="5 6" id="KW-0326">Glycosidase</keyword>
<evidence type="ECO:0000256" key="2">
    <source>
        <dbReference type="ARBA" id="ARBA00005336"/>
    </source>
</evidence>
<proteinExistence type="inferred from homology"/>
<dbReference type="Gene3D" id="3.20.20.300">
    <property type="entry name" value="Glycoside hydrolase, family 3, N-terminal domain"/>
    <property type="match status" value="1"/>
</dbReference>
<evidence type="ECO:0000259" key="8">
    <source>
        <dbReference type="Pfam" id="PF00933"/>
    </source>
</evidence>
<evidence type="ECO:0000256" key="3">
    <source>
        <dbReference type="ARBA" id="ARBA00012663"/>
    </source>
</evidence>
<accession>A0ABX2RTM6</accession>
<evidence type="ECO:0000256" key="4">
    <source>
        <dbReference type="ARBA" id="ARBA00022801"/>
    </source>
</evidence>
<comment type="similarity">
    <text evidence="2 6">Belongs to the glycosyl hydrolase 3 family.</text>
</comment>
<feature type="chain" id="PRO_5045618547" description="beta-N-acetylhexosaminidase" evidence="7">
    <location>
        <begin position="27"/>
        <end position="606"/>
    </location>
</feature>
<evidence type="ECO:0000256" key="7">
    <source>
        <dbReference type="SAM" id="SignalP"/>
    </source>
</evidence>
<dbReference type="Pfam" id="PF00933">
    <property type="entry name" value="Glyco_hydro_3"/>
    <property type="match status" value="1"/>
</dbReference>
<dbReference type="Pfam" id="PF01915">
    <property type="entry name" value="Glyco_hydro_3_C"/>
    <property type="match status" value="1"/>
</dbReference>
<reference evidence="10 11" key="1">
    <citation type="submission" date="2020-07" db="EMBL/GenBank/DDBJ databases">
        <title>Sequencing the genomes of 1000 actinobacteria strains.</title>
        <authorList>
            <person name="Klenk H.-P."/>
        </authorList>
    </citation>
    <scope>NUCLEOTIDE SEQUENCE [LARGE SCALE GENOMIC DNA]</scope>
    <source>
        <strain evidence="10 11">DSM 43814</strain>
    </source>
</reference>
<sequence>MKTRSVTATVLVATLVTTLAPLPVHASAEPAGPLTAEQGWVTSTLRHMSLAQKVGQLFSTYVYGSDATEPTAADRAANRAAFGVETPAEVIDRFHLGGVCYFSWSHNLDSPRQIAGLSNGLQRAALGDGTKGRVPLLISTDQEQGTVLRMPAPAAQFPGAMALGAGRSPQDARTAADVTGRELRAVGIHQPYAPIADVNVNPGNPVIGVRSFGADPTLVAELTAAQVAGFQDGAGVTAVAKHFPGHGDTATDSHTGLPVINHSRAEWDRIDAPPFRRAISAGVDSIMTAHIVVPALDPSGDPATLSPTILTGVLRGELGFRGVIVTDALNMAGVRQKYGDERVPVLAIKAGADQLLMPPNLALARDAVLRAVATGELTERRIDESVRRILGMKYRQGLAQSPLVDVEEAVRTVGAPEHLAAVAQVTDPTLTAVRNDAGLLPLAGTGRSVLVTGWNSAAFAPVATVTDGFTARGARATARPATLPSDAVIAATATQAAAHDLTVVLVNKAWDTTITDPRATQQRLVAALLATGRPVVVVAVRDPYDIAHLPGVTTYLATYSYTRAAMDALVRALHGELSPRGRLPVTIPTAEGAGTVLYPYGHGLTW</sequence>
<keyword evidence="4 6" id="KW-0378">Hydrolase</keyword>
<comment type="catalytic activity">
    <reaction evidence="1">
        <text>Hydrolysis of terminal non-reducing N-acetyl-D-hexosamine residues in N-acetyl-beta-D-hexosaminides.</text>
        <dbReference type="EC" id="3.2.1.52"/>
    </reaction>
</comment>
<keyword evidence="11" id="KW-1185">Reference proteome</keyword>
<dbReference type="SUPFAM" id="SSF52279">
    <property type="entry name" value="Beta-D-glucan exohydrolase, C-terminal domain"/>
    <property type="match status" value="1"/>
</dbReference>
<dbReference type="InterPro" id="IPR017853">
    <property type="entry name" value="GH"/>
</dbReference>
<name>A0ABX2RTM6_9ACTN</name>
<dbReference type="Gene3D" id="3.40.50.1700">
    <property type="entry name" value="Glycoside hydrolase family 3 C-terminal domain"/>
    <property type="match status" value="1"/>
</dbReference>
<organism evidence="10 11">
    <name type="scientific">Micromonospora purpureochromogenes</name>
    <dbReference type="NCBI Taxonomy" id="47872"/>
    <lineage>
        <taxon>Bacteria</taxon>
        <taxon>Bacillati</taxon>
        <taxon>Actinomycetota</taxon>
        <taxon>Actinomycetes</taxon>
        <taxon>Micromonosporales</taxon>
        <taxon>Micromonosporaceae</taxon>
        <taxon>Micromonospora</taxon>
    </lineage>
</organism>
<protein>
    <recommendedName>
        <fullName evidence="3">beta-N-acetylhexosaminidase</fullName>
        <ecNumber evidence="3">3.2.1.52</ecNumber>
    </recommendedName>
</protein>
<evidence type="ECO:0000256" key="1">
    <source>
        <dbReference type="ARBA" id="ARBA00001231"/>
    </source>
</evidence>
<dbReference type="InterPro" id="IPR019800">
    <property type="entry name" value="Glyco_hydro_3_AS"/>
</dbReference>
<evidence type="ECO:0000313" key="10">
    <source>
        <dbReference type="EMBL" id="NYF59887.1"/>
    </source>
</evidence>
<dbReference type="InterPro" id="IPR036881">
    <property type="entry name" value="Glyco_hydro_3_C_sf"/>
</dbReference>
<dbReference type="InterPro" id="IPR002772">
    <property type="entry name" value="Glyco_hydro_3_C"/>
</dbReference>
<dbReference type="PANTHER" id="PTHR30480">
    <property type="entry name" value="BETA-HEXOSAMINIDASE-RELATED"/>
    <property type="match status" value="1"/>
</dbReference>